<organism evidence="1 2">
    <name type="scientific">Puccinia coronata f. sp. avenae</name>
    <dbReference type="NCBI Taxonomy" id="200324"/>
    <lineage>
        <taxon>Eukaryota</taxon>
        <taxon>Fungi</taxon>
        <taxon>Dikarya</taxon>
        <taxon>Basidiomycota</taxon>
        <taxon>Pucciniomycotina</taxon>
        <taxon>Pucciniomycetes</taxon>
        <taxon>Pucciniales</taxon>
        <taxon>Pucciniaceae</taxon>
        <taxon>Puccinia</taxon>
    </lineage>
</organism>
<proteinExistence type="predicted"/>
<gene>
    <name evidence="1" type="ORF">PCASD_00792</name>
</gene>
<name>A0A2N5VPJ9_9BASI</name>
<dbReference type="Proteomes" id="UP000235392">
    <property type="component" value="Unassembled WGS sequence"/>
</dbReference>
<dbReference type="EMBL" id="PGCI01000003">
    <property type="protein sequence ID" value="PLW51896.1"/>
    <property type="molecule type" value="Genomic_DNA"/>
</dbReference>
<protein>
    <submittedName>
        <fullName evidence="1">Uncharacterized protein</fullName>
    </submittedName>
</protein>
<evidence type="ECO:0000313" key="1">
    <source>
        <dbReference type="EMBL" id="PLW51896.1"/>
    </source>
</evidence>
<sequence length="96" mass="9990">MAQVCINGRTLLCISNGEYTQALLRNGNANMLNPTPATNAKVCLASIARFSQRTDGVGMCCSTAILPRLRNGAISNTPGQVFPAAASTISVSCSEI</sequence>
<evidence type="ECO:0000313" key="2">
    <source>
        <dbReference type="Proteomes" id="UP000235392"/>
    </source>
</evidence>
<comment type="caution">
    <text evidence="1">The sequence shown here is derived from an EMBL/GenBank/DDBJ whole genome shotgun (WGS) entry which is preliminary data.</text>
</comment>
<accession>A0A2N5VPJ9</accession>
<dbReference type="AlphaFoldDB" id="A0A2N5VPJ9"/>
<reference evidence="1 2" key="1">
    <citation type="submission" date="2017-11" db="EMBL/GenBank/DDBJ databases">
        <title>De novo assembly and phasing of dikaryotic genomes from two isolates of Puccinia coronata f. sp. avenae, the causal agent of oat crown rust.</title>
        <authorList>
            <person name="Miller M.E."/>
            <person name="Zhang Y."/>
            <person name="Omidvar V."/>
            <person name="Sperschneider J."/>
            <person name="Schwessinger B."/>
            <person name="Raley C."/>
            <person name="Palmer J.M."/>
            <person name="Garnica D."/>
            <person name="Upadhyaya N."/>
            <person name="Rathjen J."/>
            <person name="Taylor J.M."/>
            <person name="Park R.F."/>
            <person name="Dodds P.N."/>
            <person name="Hirsch C.D."/>
            <person name="Kianian S.F."/>
            <person name="Figueroa M."/>
        </authorList>
    </citation>
    <scope>NUCLEOTIDE SEQUENCE [LARGE SCALE GENOMIC DNA]</scope>
    <source>
        <strain evidence="1">12SD80</strain>
    </source>
</reference>